<dbReference type="RefSeq" id="WP_206618372.1">
    <property type="nucleotide sequence ID" value="NZ_CAWOMG010000111.1"/>
</dbReference>
<evidence type="ECO:0000256" key="3">
    <source>
        <dbReference type="ARBA" id="ARBA00022670"/>
    </source>
</evidence>
<accession>A0AAJ5ZAU7</accession>
<evidence type="ECO:0000256" key="5">
    <source>
        <dbReference type="ARBA" id="ARBA00022729"/>
    </source>
</evidence>
<keyword evidence="9" id="KW-0961">Cell wall biogenesis/degradation</keyword>
<dbReference type="GO" id="GO:0006508">
    <property type="term" value="P:proteolysis"/>
    <property type="evidence" value="ECO:0007669"/>
    <property type="project" value="UniProtKB-KW"/>
</dbReference>
<reference evidence="13" key="1">
    <citation type="submission" date="2023-03" db="EMBL/GenBank/DDBJ databases">
        <title>Aeromonas caviae strain AC1520.</title>
        <authorList>
            <person name="Xie T."/>
            <person name="Zhang Q."/>
            <person name="Deng J."/>
            <person name="Li X."/>
        </authorList>
    </citation>
    <scope>NUCLEOTIDE SEQUENCE</scope>
    <source>
        <strain evidence="13">AC1520</strain>
        <plasmid evidence="13">pAC1520</plasmid>
    </source>
</reference>
<dbReference type="PANTHER" id="PTHR37425">
    <property type="match status" value="1"/>
</dbReference>
<proteinExistence type="inferred from homology"/>
<dbReference type="SUPFAM" id="SSF55166">
    <property type="entry name" value="Hedgehog/DD-peptidase"/>
    <property type="match status" value="1"/>
</dbReference>
<comment type="similarity">
    <text evidence="10">Belongs to the peptidase M15 family.</text>
</comment>
<evidence type="ECO:0000256" key="12">
    <source>
        <dbReference type="SAM" id="SignalP"/>
    </source>
</evidence>
<evidence type="ECO:0000256" key="6">
    <source>
        <dbReference type="ARBA" id="ARBA00022801"/>
    </source>
</evidence>
<comment type="pathway">
    <text evidence="2">Cell wall biogenesis; cell wall polysaccharide biosynthesis.</text>
</comment>
<dbReference type="InterPro" id="IPR010275">
    <property type="entry name" value="MepK"/>
</dbReference>
<keyword evidence="5 12" id="KW-0732">Signal</keyword>
<evidence type="ECO:0000313" key="14">
    <source>
        <dbReference type="Proteomes" id="UP001218423"/>
    </source>
</evidence>
<dbReference type="InterPro" id="IPR009045">
    <property type="entry name" value="Zn_M74/Hedgehog-like"/>
</dbReference>
<evidence type="ECO:0000256" key="1">
    <source>
        <dbReference type="ARBA" id="ARBA00001947"/>
    </source>
</evidence>
<sequence length="201" mass="22834">MQRREFLNKSIFLGLGAMASLPSSLSLASGFVMPKHYASDSEATAFWEKPRTLELYRPESGDHIKACYWRDGEVDAEGYHEICQLMRDVRFNESRNIDIRLLNLLRGGMGWLQINYGINKPFIVTSGYRTQEHNDKLEGAAKHSYHIKGQAIDGRIDGVPVEFLGRLYAAFQGGGVGFYLKQNFVHLDVADVRYWVRGGKQ</sequence>
<dbReference type="GO" id="GO:0008237">
    <property type="term" value="F:metallopeptidase activity"/>
    <property type="evidence" value="ECO:0007669"/>
    <property type="project" value="UniProtKB-KW"/>
</dbReference>
<name>A0AAJ5ZAU7_AERCA</name>
<feature type="chain" id="PRO_5042574818" description="Murein endopeptidase K" evidence="12">
    <location>
        <begin position="29"/>
        <end position="201"/>
    </location>
</feature>
<keyword evidence="3" id="KW-0645">Protease</keyword>
<evidence type="ECO:0000313" key="13">
    <source>
        <dbReference type="EMBL" id="WFG00210.1"/>
    </source>
</evidence>
<dbReference type="PANTHER" id="PTHR37425:SF1">
    <property type="entry name" value="OUTER MEMBRANE PROTEIN"/>
    <property type="match status" value="1"/>
</dbReference>
<evidence type="ECO:0000256" key="8">
    <source>
        <dbReference type="ARBA" id="ARBA00023049"/>
    </source>
</evidence>
<evidence type="ECO:0000256" key="4">
    <source>
        <dbReference type="ARBA" id="ARBA00022723"/>
    </source>
</evidence>
<dbReference type="EMBL" id="CP120943">
    <property type="protein sequence ID" value="WFG00210.1"/>
    <property type="molecule type" value="Genomic_DNA"/>
</dbReference>
<feature type="signal peptide" evidence="12">
    <location>
        <begin position="1"/>
        <end position="28"/>
    </location>
</feature>
<dbReference type="GO" id="GO:0046872">
    <property type="term" value="F:metal ion binding"/>
    <property type="evidence" value="ECO:0007669"/>
    <property type="project" value="UniProtKB-KW"/>
</dbReference>
<gene>
    <name evidence="13" type="ORF">P5S46_22205</name>
</gene>
<evidence type="ECO:0000256" key="10">
    <source>
        <dbReference type="ARBA" id="ARBA00093448"/>
    </source>
</evidence>
<keyword evidence="4" id="KW-0479">Metal-binding</keyword>
<dbReference type="Pfam" id="PF05951">
    <property type="entry name" value="Peptidase_M15_2"/>
    <property type="match status" value="1"/>
</dbReference>
<protein>
    <recommendedName>
        <fullName evidence="11">Murein endopeptidase K</fullName>
    </recommendedName>
</protein>
<dbReference type="Proteomes" id="UP001218423">
    <property type="component" value="Plasmid pAC1520"/>
</dbReference>
<keyword evidence="6" id="KW-0378">Hydrolase</keyword>
<comment type="cofactor">
    <cofactor evidence="1">
        <name>Zn(2+)</name>
        <dbReference type="ChEBI" id="CHEBI:29105"/>
    </cofactor>
</comment>
<evidence type="ECO:0000256" key="9">
    <source>
        <dbReference type="ARBA" id="ARBA00023316"/>
    </source>
</evidence>
<dbReference type="AlphaFoldDB" id="A0AAJ5ZAU7"/>
<evidence type="ECO:0000256" key="11">
    <source>
        <dbReference type="ARBA" id="ARBA00093666"/>
    </source>
</evidence>
<keyword evidence="7" id="KW-0862">Zinc</keyword>
<evidence type="ECO:0000256" key="2">
    <source>
        <dbReference type="ARBA" id="ARBA00004776"/>
    </source>
</evidence>
<keyword evidence="13" id="KW-0614">Plasmid</keyword>
<dbReference type="Gene3D" id="3.30.1380.10">
    <property type="match status" value="1"/>
</dbReference>
<evidence type="ECO:0000256" key="7">
    <source>
        <dbReference type="ARBA" id="ARBA00022833"/>
    </source>
</evidence>
<organism evidence="13 14">
    <name type="scientific">Aeromonas caviae</name>
    <name type="common">Aeromonas punctata</name>
    <dbReference type="NCBI Taxonomy" id="648"/>
    <lineage>
        <taxon>Bacteria</taxon>
        <taxon>Pseudomonadati</taxon>
        <taxon>Pseudomonadota</taxon>
        <taxon>Gammaproteobacteria</taxon>
        <taxon>Aeromonadales</taxon>
        <taxon>Aeromonadaceae</taxon>
        <taxon>Aeromonas</taxon>
    </lineage>
</organism>
<keyword evidence="8" id="KW-0482">Metalloprotease</keyword>
<geneLocation type="plasmid" evidence="13 14">
    <name>pAC1520</name>
</geneLocation>
<dbReference type="GO" id="GO:0071555">
    <property type="term" value="P:cell wall organization"/>
    <property type="evidence" value="ECO:0007669"/>
    <property type="project" value="UniProtKB-KW"/>
</dbReference>